<organism evidence="1 2">
    <name type="scientific">Marinobacter nauticus</name>
    <name type="common">Marinobacter hydrocarbonoclasticus</name>
    <name type="synonym">Marinobacter aquaeolei</name>
    <dbReference type="NCBI Taxonomy" id="2743"/>
    <lineage>
        <taxon>Bacteria</taxon>
        <taxon>Pseudomonadati</taxon>
        <taxon>Pseudomonadota</taxon>
        <taxon>Gammaproteobacteria</taxon>
        <taxon>Pseudomonadales</taxon>
        <taxon>Marinobacteraceae</taxon>
        <taxon>Marinobacter</taxon>
    </lineage>
</organism>
<comment type="caution">
    <text evidence="1">The sequence shown here is derived from an EMBL/GenBank/DDBJ whole genome shotgun (WGS) entry which is preliminary data.</text>
</comment>
<accession>A0A3B8WHP4</accession>
<evidence type="ECO:0000313" key="1">
    <source>
        <dbReference type="EMBL" id="HAC29774.1"/>
    </source>
</evidence>
<gene>
    <name evidence="1" type="ORF">DCF82_18525</name>
</gene>
<evidence type="ECO:0000313" key="2">
    <source>
        <dbReference type="Proteomes" id="UP000261325"/>
    </source>
</evidence>
<protein>
    <submittedName>
        <fullName evidence="1">Bcr/CflA family drug resistance efflux transporter</fullName>
    </submittedName>
</protein>
<dbReference type="Proteomes" id="UP000261325">
    <property type="component" value="Unassembled WGS sequence"/>
</dbReference>
<dbReference type="AlphaFoldDB" id="A0A3B8WHP4"/>
<sequence>LANFPTMAGSASALFGFIQMSAAAIAGAIVGALHNGTPLVMATVIATCAG</sequence>
<feature type="non-terminal residue" evidence="1">
    <location>
        <position position="50"/>
    </location>
</feature>
<proteinExistence type="predicted"/>
<name>A0A3B8WHP4_MARNT</name>
<feature type="non-terminal residue" evidence="1">
    <location>
        <position position="1"/>
    </location>
</feature>
<dbReference type="EMBL" id="DLYI01000252">
    <property type="protein sequence ID" value="HAC29774.1"/>
    <property type="molecule type" value="Genomic_DNA"/>
</dbReference>
<dbReference type="Gene3D" id="1.20.1720.10">
    <property type="entry name" value="Multidrug resistance protein D"/>
    <property type="match status" value="1"/>
</dbReference>
<reference evidence="1 2" key="1">
    <citation type="journal article" date="2018" name="Nat. Biotechnol.">
        <title>A standardized bacterial taxonomy based on genome phylogeny substantially revises the tree of life.</title>
        <authorList>
            <person name="Parks D.H."/>
            <person name="Chuvochina M."/>
            <person name="Waite D.W."/>
            <person name="Rinke C."/>
            <person name="Skarshewski A."/>
            <person name="Chaumeil P.A."/>
            <person name="Hugenholtz P."/>
        </authorList>
    </citation>
    <scope>NUCLEOTIDE SEQUENCE [LARGE SCALE GENOMIC DNA]</scope>
    <source>
        <strain evidence="1">UBA9049</strain>
    </source>
</reference>